<name>A0A5C3NBW2_9AGAM</name>
<dbReference type="OrthoDB" id="2796893at2759"/>
<reference evidence="4 5" key="1">
    <citation type="journal article" date="2019" name="Nat. Ecol. Evol.">
        <title>Megaphylogeny resolves global patterns of mushroom evolution.</title>
        <authorList>
            <person name="Varga T."/>
            <person name="Krizsan K."/>
            <person name="Foldi C."/>
            <person name="Dima B."/>
            <person name="Sanchez-Garcia M."/>
            <person name="Sanchez-Ramirez S."/>
            <person name="Szollosi G.J."/>
            <person name="Szarkandi J.G."/>
            <person name="Papp V."/>
            <person name="Albert L."/>
            <person name="Andreopoulos W."/>
            <person name="Angelini C."/>
            <person name="Antonin V."/>
            <person name="Barry K.W."/>
            <person name="Bougher N.L."/>
            <person name="Buchanan P."/>
            <person name="Buyck B."/>
            <person name="Bense V."/>
            <person name="Catcheside P."/>
            <person name="Chovatia M."/>
            <person name="Cooper J."/>
            <person name="Damon W."/>
            <person name="Desjardin D."/>
            <person name="Finy P."/>
            <person name="Geml J."/>
            <person name="Haridas S."/>
            <person name="Hughes K."/>
            <person name="Justo A."/>
            <person name="Karasinski D."/>
            <person name="Kautmanova I."/>
            <person name="Kiss B."/>
            <person name="Kocsube S."/>
            <person name="Kotiranta H."/>
            <person name="LaButti K.M."/>
            <person name="Lechner B.E."/>
            <person name="Liimatainen K."/>
            <person name="Lipzen A."/>
            <person name="Lukacs Z."/>
            <person name="Mihaltcheva S."/>
            <person name="Morgado L.N."/>
            <person name="Niskanen T."/>
            <person name="Noordeloos M.E."/>
            <person name="Ohm R.A."/>
            <person name="Ortiz-Santana B."/>
            <person name="Ovrebo C."/>
            <person name="Racz N."/>
            <person name="Riley R."/>
            <person name="Savchenko A."/>
            <person name="Shiryaev A."/>
            <person name="Soop K."/>
            <person name="Spirin V."/>
            <person name="Szebenyi C."/>
            <person name="Tomsovsky M."/>
            <person name="Tulloss R.E."/>
            <person name="Uehling J."/>
            <person name="Grigoriev I.V."/>
            <person name="Vagvolgyi C."/>
            <person name="Papp T."/>
            <person name="Martin F.M."/>
            <person name="Miettinen O."/>
            <person name="Hibbett D.S."/>
            <person name="Nagy L.G."/>
        </authorList>
    </citation>
    <scope>NUCLEOTIDE SEQUENCE [LARGE SCALE GENOMIC DNA]</scope>
    <source>
        <strain evidence="4 5">OMC1185</strain>
    </source>
</reference>
<proteinExistence type="predicted"/>
<feature type="compositionally biased region" description="Low complexity" evidence="1">
    <location>
        <begin position="315"/>
        <end position="327"/>
    </location>
</feature>
<evidence type="ECO:0000256" key="1">
    <source>
        <dbReference type="SAM" id="MobiDB-lite"/>
    </source>
</evidence>
<dbReference type="Proteomes" id="UP000305948">
    <property type="component" value="Unassembled WGS sequence"/>
</dbReference>
<protein>
    <submittedName>
        <fullName evidence="4">Uncharacterized protein</fullName>
    </submittedName>
</protein>
<feature type="compositionally biased region" description="Polar residues" evidence="1">
    <location>
        <begin position="342"/>
        <end position="351"/>
    </location>
</feature>
<keyword evidence="3" id="KW-0732">Signal</keyword>
<feature type="signal peptide" evidence="3">
    <location>
        <begin position="1"/>
        <end position="18"/>
    </location>
</feature>
<dbReference type="EMBL" id="ML213505">
    <property type="protein sequence ID" value="TFK54790.1"/>
    <property type="molecule type" value="Genomic_DNA"/>
</dbReference>
<dbReference type="Gene3D" id="1.20.5.510">
    <property type="entry name" value="Single helix bin"/>
    <property type="match status" value="1"/>
</dbReference>
<feature type="region of interest" description="Disordered" evidence="1">
    <location>
        <begin position="174"/>
        <end position="195"/>
    </location>
</feature>
<dbReference type="STRING" id="5364.A0A5C3NBW2"/>
<sequence>MPLITLLAIMFSLPSALGDDGVINKSKVLSVNSNVVCGAEYSWMDNHLQQSPCLILAYLLANCNEGSWTVPPLSENPVTHYNTPGQTGTPVDVCECSWSAYNLISACTLCQGTAFAESVHTWDNYKTNCTGYYSTTTYWPTSNFTVPNTTAIPYWASTNPSTWANGQFDLPTAENLAGQGHPDLPEPPASKKSSAGAIAGGVVGGVAGLSIILGAVAWWLMRRRRQQAHGLQGQGLGAKNIFGHKHSMSGTTYVSDYNEMGAYSTTPLDLPSPVTATSPTMTAGPRTTPVARRQGSREFSMFSDGGRTTPAGWHSRSTSGETGSTSSLHQPTQSIDAIVSAQRRTVTSPSFSLADDDEQADSGPSRPRLNPPTYADAIANAPQGGSSASHSRSQSNETVPRVAGSDIKKDKKRLAQEVEAEATANPPPDAAPARPEKAPLPDPE</sequence>
<evidence type="ECO:0000256" key="3">
    <source>
        <dbReference type="SAM" id="SignalP"/>
    </source>
</evidence>
<feature type="chain" id="PRO_5022775137" evidence="3">
    <location>
        <begin position="19"/>
        <end position="444"/>
    </location>
</feature>
<keyword evidence="2" id="KW-0812">Transmembrane</keyword>
<feature type="compositionally biased region" description="Basic and acidic residues" evidence="1">
    <location>
        <begin position="406"/>
        <end position="416"/>
    </location>
</feature>
<evidence type="ECO:0000256" key="2">
    <source>
        <dbReference type="SAM" id="Phobius"/>
    </source>
</evidence>
<evidence type="ECO:0000313" key="4">
    <source>
        <dbReference type="EMBL" id="TFK54790.1"/>
    </source>
</evidence>
<evidence type="ECO:0000313" key="5">
    <source>
        <dbReference type="Proteomes" id="UP000305948"/>
    </source>
</evidence>
<feature type="region of interest" description="Disordered" evidence="1">
    <location>
        <begin position="268"/>
        <end position="444"/>
    </location>
</feature>
<feature type="compositionally biased region" description="Low complexity" evidence="1">
    <location>
        <begin position="386"/>
        <end position="395"/>
    </location>
</feature>
<feature type="transmembrane region" description="Helical" evidence="2">
    <location>
        <begin position="197"/>
        <end position="220"/>
    </location>
</feature>
<keyword evidence="5" id="KW-1185">Reference proteome</keyword>
<gene>
    <name evidence="4" type="ORF">OE88DRAFT_1653282</name>
</gene>
<dbReference type="AlphaFoldDB" id="A0A5C3NBW2"/>
<accession>A0A5C3NBW2</accession>
<feature type="compositionally biased region" description="Basic and acidic residues" evidence="1">
    <location>
        <begin position="434"/>
        <end position="444"/>
    </location>
</feature>
<organism evidence="4 5">
    <name type="scientific">Heliocybe sulcata</name>
    <dbReference type="NCBI Taxonomy" id="5364"/>
    <lineage>
        <taxon>Eukaryota</taxon>
        <taxon>Fungi</taxon>
        <taxon>Dikarya</taxon>
        <taxon>Basidiomycota</taxon>
        <taxon>Agaricomycotina</taxon>
        <taxon>Agaricomycetes</taxon>
        <taxon>Gloeophyllales</taxon>
        <taxon>Gloeophyllaceae</taxon>
        <taxon>Heliocybe</taxon>
    </lineage>
</organism>
<keyword evidence="2" id="KW-0472">Membrane</keyword>
<keyword evidence="2" id="KW-1133">Transmembrane helix</keyword>